<evidence type="ECO:0000313" key="1">
    <source>
        <dbReference type="EMBL" id="MBX57072.1"/>
    </source>
</evidence>
<dbReference type="EMBL" id="GGEC01076588">
    <property type="protein sequence ID" value="MBX57072.1"/>
    <property type="molecule type" value="Transcribed_RNA"/>
</dbReference>
<reference evidence="1" key="1">
    <citation type="submission" date="2018-02" db="EMBL/GenBank/DDBJ databases">
        <title>Rhizophora mucronata_Transcriptome.</title>
        <authorList>
            <person name="Meera S.P."/>
            <person name="Sreeshan A."/>
            <person name="Augustine A."/>
        </authorList>
    </citation>
    <scope>NUCLEOTIDE SEQUENCE</scope>
    <source>
        <tissue evidence="1">Leaf</tissue>
    </source>
</reference>
<organism evidence="1">
    <name type="scientific">Rhizophora mucronata</name>
    <name type="common">Asiatic mangrove</name>
    <dbReference type="NCBI Taxonomy" id="61149"/>
    <lineage>
        <taxon>Eukaryota</taxon>
        <taxon>Viridiplantae</taxon>
        <taxon>Streptophyta</taxon>
        <taxon>Embryophyta</taxon>
        <taxon>Tracheophyta</taxon>
        <taxon>Spermatophyta</taxon>
        <taxon>Magnoliopsida</taxon>
        <taxon>eudicotyledons</taxon>
        <taxon>Gunneridae</taxon>
        <taxon>Pentapetalae</taxon>
        <taxon>rosids</taxon>
        <taxon>fabids</taxon>
        <taxon>Malpighiales</taxon>
        <taxon>Rhizophoraceae</taxon>
        <taxon>Rhizophora</taxon>
    </lineage>
</organism>
<proteinExistence type="predicted"/>
<accession>A0A2P2PQR3</accession>
<protein>
    <submittedName>
        <fullName evidence="1">Uncharacterized protein</fullName>
    </submittedName>
</protein>
<sequence>MKDAAFRFKRYRSLWKSFDTSIIINFLWKHAKLFSKFSLAFISTPKISNQQNDKDGRRLLPRQDKNFPSARFNSIYEYHKND</sequence>
<name>A0A2P2PQR3_RHIMU</name>
<dbReference type="AlphaFoldDB" id="A0A2P2PQR3"/>